<accession>Q08PN5</accession>
<dbReference type="EMBL" id="AAMD01000237">
    <property type="protein sequence ID" value="EAU62435.1"/>
    <property type="molecule type" value="Genomic_DNA"/>
</dbReference>
<proteinExistence type="predicted"/>
<comment type="caution">
    <text evidence="1">The sequence shown here is derived from an EMBL/GenBank/DDBJ whole genome shotgun (WGS) entry which is preliminary data.</text>
</comment>
<protein>
    <submittedName>
        <fullName evidence="1">Uncharacterized protein</fullName>
    </submittedName>
</protein>
<evidence type="ECO:0000313" key="2">
    <source>
        <dbReference type="Proteomes" id="UP000032702"/>
    </source>
</evidence>
<name>Q08PN5_STIAD</name>
<evidence type="ECO:0000313" key="1">
    <source>
        <dbReference type="EMBL" id="EAU62435.1"/>
    </source>
</evidence>
<dbReference type="Proteomes" id="UP000032702">
    <property type="component" value="Unassembled WGS sequence"/>
</dbReference>
<dbReference type="AlphaFoldDB" id="Q08PN5"/>
<reference evidence="1 2" key="1">
    <citation type="submission" date="2006-04" db="EMBL/GenBank/DDBJ databases">
        <authorList>
            <person name="Nierman W.C."/>
        </authorList>
    </citation>
    <scope>NUCLEOTIDE SEQUENCE [LARGE SCALE GENOMIC DNA]</scope>
    <source>
        <strain evidence="1 2">DW4/3-1</strain>
    </source>
</reference>
<organism evidence="1 2">
    <name type="scientific">Stigmatella aurantiaca (strain DW4/3-1)</name>
    <dbReference type="NCBI Taxonomy" id="378806"/>
    <lineage>
        <taxon>Bacteria</taxon>
        <taxon>Pseudomonadati</taxon>
        <taxon>Myxococcota</taxon>
        <taxon>Myxococcia</taxon>
        <taxon>Myxococcales</taxon>
        <taxon>Cystobacterineae</taxon>
        <taxon>Archangiaceae</taxon>
        <taxon>Stigmatella</taxon>
    </lineage>
</organism>
<sequence length="27" mass="2963">ELCMRSVFCERGIDCGANQFDRLEGGG</sequence>
<gene>
    <name evidence="1" type="ORF">STIAU_4971</name>
</gene>
<feature type="non-terminal residue" evidence="1">
    <location>
        <position position="1"/>
    </location>
</feature>